<accession>A0ABQ4PSU5</accession>
<organism evidence="2 3">
    <name type="scientific">Shewanella sairae</name>
    <dbReference type="NCBI Taxonomy" id="190310"/>
    <lineage>
        <taxon>Bacteria</taxon>
        <taxon>Pseudomonadati</taxon>
        <taxon>Pseudomonadota</taxon>
        <taxon>Gammaproteobacteria</taxon>
        <taxon>Alteromonadales</taxon>
        <taxon>Shewanellaceae</taxon>
        <taxon>Shewanella</taxon>
    </lineage>
</organism>
<feature type="domain" description="TrwC relaxase" evidence="1">
    <location>
        <begin position="49"/>
        <end position="212"/>
    </location>
</feature>
<evidence type="ECO:0000313" key="3">
    <source>
        <dbReference type="Proteomes" id="UP000887104"/>
    </source>
</evidence>
<dbReference type="SUPFAM" id="SSF55464">
    <property type="entry name" value="Origin of replication-binding domain, RBD-like"/>
    <property type="match status" value="1"/>
</dbReference>
<reference evidence="2" key="1">
    <citation type="submission" date="2021-05" db="EMBL/GenBank/DDBJ databases">
        <title>Molecular characterization for Shewanella algae harboring chromosomal blaOXA-55-like strains isolated from clinical and environment sample.</title>
        <authorList>
            <person name="Ohama Y."/>
            <person name="Aoki K."/>
            <person name="Harada S."/>
            <person name="Moriya K."/>
            <person name="Ishii Y."/>
            <person name="Tateda K."/>
        </authorList>
    </citation>
    <scope>NUCLEOTIDE SEQUENCE</scope>
    <source>
        <strain evidence="2">JCM 11563</strain>
    </source>
</reference>
<dbReference type="NCBIfam" id="TIGR02686">
    <property type="entry name" value="relax_trwC"/>
    <property type="match status" value="1"/>
</dbReference>
<keyword evidence="3" id="KW-1185">Reference proteome</keyword>
<dbReference type="InterPro" id="IPR014059">
    <property type="entry name" value="TraI/TrwC_relax"/>
</dbReference>
<dbReference type="Pfam" id="PF08751">
    <property type="entry name" value="TrwC"/>
    <property type="match status" value="1"/>
</dbReference>
<protein>
    <recommendedName>
        <fullName evidence="1">TrwC relaxase domain-containing protein</fullName>
    </recommendedName>
</protein>
<gene>
    <name evidence="2" type="ORF">TUM4438_45770</name>
</gene>
<comment type="caution">
    <text evidence="2">The sequence shown here is derived from an EMBL/GenBank/DDBJ whole genome shotgun (WGS) entry which is preliminary data.</text>
</comment>
<proteinExistence type="predicted"/>
<evidence type="ECO:0000313" key="2">
    <source>
        <dbReference type="EMBL" id="GIU52621.1"/>
    </source>
</evidence>
<name>A0ABQ4PSU5_9GAMM</name>
<dbReference type="Proteomes" id="UP000887104">
    <property type="component" value="Unassembled WGS sequence"/>
</dbReference>
<dbReference type="RefSeq" id="WP_220783551.1">
    <property type="nucleotide sequence ID" value="NZ_BPEY01000207.1"/>
</dbReference>
<dbReference type="EMBL" id="BPEY01000207">
    <property type="protein sequence ID" value="GIU52621.1"/>
    <property type="molecule type" value="Genomic_DNA"/>
</dbReference>
<evidence type="ECO:0000259" key="1">
    <source>
        <dbReference type="Pfam" id="PF08751"/>
    </source>
</evidence>
<sequence>MLSLSPIRASASDASQYYLAEEKHLHLPDAEIRPIEQELSTSEQGLLTSEHAIDTHAKYYLAETQVTDGNTQWFGAIAEKEGILGEAITEEKLQAVLNGELDNIKTQGAHSEQRRKGYDLTFSAPKGASILALVYGDTRITEAFTESVKVALSEIEKDTAQYRTTDKTTHQASYENSGNLLFGMVQHKTSREEEPQLHIHSLMANMTYDKNDVSDQYKTDSLRGNV</sequence>
<dbReference type="NCBIfam" id="NF041492">
    <property type="entry name" value="MobF"/>
    <property type="match status" value="1"/>
</dbReference>
<dbReference type="InterPro" id="IPR014862">
    <property type="entry name" value="TrwC"/>
</dbReference>